<dbReference type="InterPro" id="IPR019734">
    <property type="entry name" value="TPR_rpt"/>
</dbReference>
<dbReference type="Gene3D" id="1.25.40.10">
    <property type="entry name" value="Tetratricopeptide repeat domain"/>
    <property type="match status" value="2"/>
</dbReference>
<dbReference type="Pfam" id="PF13181">
    <property type="entry name" value="TPR_8"/>
    <property type="match status" value="2"/>
</dbReference>
<accession>A0A1H8I8E8</accession>
<name>A0A1H8I8E8_9PROT</name>
<dbReference type="InterPro" id="IPR051012">
    <property type="entry name" value="CellSynth/LPSAsmb/PSIAsmb"/>
</dbReference>
<proteinExistence type="predicted"/>
<feature type="region of interest" description="Disordered" evidence="4">
    <location>
        <begin position="54"/>
        <end position="80"/>
    </location>
</feature>
<evidence type="ECO:0000313" key="7">
    <source>
        <dbReference type="Proteomes" id="UP000199459"/>
    </source>
</evidence>
<dbReference type="PANTHER" id="PTHR45586:SF16">
    <property type="entry name" value="DOMAIN PROTEIN, PUTATIVE-RELATED"/>
    <property type="match status" value="1"/>
</dbReference>
<feature type="transmembrane region" description="Helical" evidence="5">
    <location>
        <begin position="16"/>
        <end position="39"/>
    </location>
</feature>
<evidence type="ECO:0000256" key="5">
    <source>
        <dbReference type="SAM" id="Phobius"/>
    </source>
</evidence>
<keyword evidence="5" id="KW-0812">Transmembrane</keyword>
<dbReference type="STRING" id="917.SAMN05216326_12827"/>
<gene>
    <name evidence="6" type="ORF">SAMN05216325_13012</name>
</gene>
<feature type="repeat" description="TPR" evidence="3">
    <location>
        <begin position="568"/>
        <end position="601"/>
    </location>
</feature>
<dbReference type="SMART" id="SM00028">
    <property type="entry name" value="TPR"/>
    <property type="match status" value="7"/>
</dbReference>
<keyword evidence="1" id="KW-0677">Repeat</keyword>
<keyword evidence="5" id="KW-0472">Membrane</keyword>
<dbReference type="SUPFAM" id="SSF48452">
    <property type="entry name" value="TPR-like"/>
    <property type="match status" value="2"/>
</dbReference>
<organism evidence="6 7">
    <name type="scientific">Nitrosomonas marina</name>
    <dbReference type="NCBI Taxonomy" id="917"/>
    <lineage>
        <taxon>Bacteria</taxon>
        <taxon>Pseudomonadati</taxon>
        <taxon>Pseudomonadota</taxon>
        <taxon>Betaproteobacteria</taxon>
        <taxon>Nitrosomonadales</taxon>
        <taxon>Nitrosomonadaceae</taxon>
        <taxon>Nitrosomonas</taxon>
    </lineage>
</organism>
<dbReference type="InterPro" id="IPR011990">
    <property type="entry name" value="TPR-like_helical_dom_sf"/>
</dbReference>
<evidence type="ECO:0000256" key="4">
    <source>
        <dbReference type="SAM" id="MobiDB-lite"/>
    </source>
</evidence>
<dbReference type="Proteomes" id="UP000199459">
    <property type="component" value="Unassembled WGS sequence"/>
</dbReference>
<evidence type="ECO:0000256" key="2">
    <source>
        <dbReference type="ARBA" id="ARBA00022803"/>
    </source>
</evidence>
<evidence type="ECO:0000256" key="3">
    <source>
        <dbReference type="PROSITE-ProRule" id="PRU00339"/>
    </source>
</evidence>
<dbReference type="Pfam" id="PF13432">
    <property type="entry name" value="TPR_16"/>
    <property type="match status" value="2"/>
</dbReference>
<keyword evidence="2 3" id="KW-0802">TPR repeat</keyword>
<reference evidence="6 7" key="1">
    <citation type="submission" date="2016-10" db="EMBL/GenBank/DDBJ databases">
        <authorList>
            <person name="de Groot N.N."/>
        </authorList>
    </citation>
    <scope>NUCLEOTIDE SEQUENCE [LARGE SCALE GENOMIC DNA]</scope>
    <source>
        <strain evidence="6 7">Nm22</strain>
    </source>
</reference>
<sequence length="613" mass="69450">MFICPVKVQALSAHCFFTFIVSGFLMKLNTLVLLLILGLTACAQLPVQEDGEIAKKSTQSEKAADSDNSSHDNAEEQIDETKLPRLELTAPILFDFLLAETALQRGNLEIAVSRYLKLAHMTRDPRIAKRASEIALHARQPFAAEKAASMWVEFDPDSLDARQTYAAMLVNFGKLDAAFPHLEKLLASDKENVGAAFMQLNQLLSRNPNKSEILRLIHKLAVPYPKLPEVHFAISQAAWFAGEYETAQAEMEQALSLRPDWEIAAVQNGRMLQRHSNIDAANFYRAFLKKYPETTEVRIAYARLLVELNEKELAQKQLRILFDRNLEDAEIMVVIGLISTELYDFDMTETSLKRALALGYKDASAIHFHLARVYEEMQQSDLAMESYRQVKRGGRYLPAQIRYADLLAQKGQLDDARSHIQQLPAANDQQTAHLILAEAQIMRRAGSHQEVFRILDRGLEKLPDYPELLYDRALAADKIGKFEILEKDLRKLIELKPDNAHAYNALGYSFAERGLHLPEALQLIKKAVELSPDDPYIMDSLGWVYYRMGNITDGLNYLNRAFAISQDSEIAAHLGEVLWVQGAREDAEDVWQSALEKDPDNEVLLETIKRLKQ</sequence>
<keyword evidence="5" id="KW-1133">Transmembrane helix</keyword>
<dbReference type="AlphaFoldDB" id="A0A1H8I8E8"/>
<dbReference type="PROSITE" id="PS50005">
    <property type="entry name" value="TPR"/>
    <property type="match status" value="1"/>
</dbReference>
<protein>
    <submittedName>
        <fullName evidence="6">Tetratricopeptide repeat-containing protein</fullName>
    </submittedName>
</protein>
<dbReference type="EMBL" id="FOCP01000030">
    <property type="protein sequence ID" value="SEN65050.1"/>
    <property type="molecule type" value="Genomic_DNA"/>
</dbReference>
<evidence type="ECO:0000313" key="6">
    <source>
        <dbReference type="EMBL" id="SEN65050.1"/>
    </source>
</evidence>
<evidence type="ECO:0000256" key="1">
    <source>
        <dbReference type="ARBA" id="ARBA00022737"/>
    </source>
</evidence>
<dbReference type="PANTHER" id="PTHR45586">
    <property type="entry name" value="TPR REPEAT-CONTAINING PROTEIN PA4667"/>
    <property type="match status" value="1"/>
</dbReference>